<dbReference type="EMBL" id="UGEX01000002">
    <property type="protein sequence ID" value="STM57343.1"/>
    <property type="molecule type" value="Genomic_DNA"/>
</dbReference>
<dbReference type="InterPro" id="IPR026881">
    <property type="entry name" value="WYL_dom"/>
</dbReference>
<dbReference type="Pfam" id="PF01609">
    <property type="entry name" value="DDE_Tnp_1"/>
    <property type="match status" value="1"/>
</dbReference>
<evidence type="ECO:0000256" key="2">
    <source>
        <dbReference type="ARBA" id="ARBA00022578"/>
    </source>
</evidence>
<feature type="compositionally biased region" description="Basic residues" evidence="5">
    <location>
        <begin position="187"/>
        <end position="197"/>
    </location>
</feature>
<dbReference type="PANTHER" id="PTHR35604">
    <property type="entry name" value="TRANSPOSASE INSH FOR INSERTION SEQUENCE ELEMENT IS5A-RELATED"/>
    <property type="match status" value="1"/>
</dbReference>
<sequence>MLGSLSKRLEDLSLVQRERLAYIDFRLYFFGEIGRPDLIERFGVAPAGATRDLALYREIAPHNITFDGSNKIYRIGQEFSPLFEHASLRVLSALSLGFGDGVNGSMQALLPCESPAALSIPKMDVLATICRGIHAKRPVAIRYYSMSSGESERVIVPFALVDTGMRWHVPLIARVESFGISSSPASKHQHCSTRSHKPTNDRITTSSGRASSSWISCRTRALSGPILSRWTIVDATLIHAPSSSKNQDGKRDPKMHQTKKGNQYYFGMKAHIGVDDESGLVHSVVGTAATVADVTQVDKLLHGDENVVCADAGYTGVEKRSEHADREVIWQVAARRSTYKMLDKRSALYKAKRKIEKAKAQVRAKVEPPFRVIKRQFGYTKVRFRGLVRNTAQLVTLFALSNLWMARRHLLTSAGEVRL</sequence>
<comment type="similarity">
    <text evidence="1">Belongs to the transposase 11 family.</text>
</comment>
<dbReference type="GO" id="GO:0006313">
    <property type="term" value="P:DNA transposition"/>
    <property type="evidence" value="ECO:0007669"/>
    <property type="project" value="InterPro"/>
</dbReference>
<proteinExistence type="inferred from homology"/>
<evidence type="ECO:0000259" key="6">
    <source>
        <dbReference type="Pfam" id="PF01609"/>
    </source>
</evidence>
<dbReference type="PROSITE" id="PS52050">
    <property type="entry name" value="WYL"/>
    <property type="match status" value="1"/>
</dbReference>
<dbReference type="Proteomes" id="UP000254088">
    <property type="component" value="Unassembled WGS sequence"/>
</dbReference>
<gene>
    <name evidence="9" type="ORF">NCTC10429_03916</name>
</gene>
<feature type="domain" description="DNA-binding transcriptional repressor CapW winged helix-turn-helix" evidence="8">
    <location>
        <begin position="17"/>
        <end position="86"/>
    </location>
</feature>
<dbReference type="PANTHER" id="PTHR35604:SF2">
    <property type="entry name" value="TRANSPOSASE INSH FOR INSERTION SEQUENCE ELEMENT IS5A-RELATED"/>
    <property type="match status" value="1"/>
</dbReference>
<dbReference type="InterPro" id="IPR047959">
    <property type="entry name" value="Transpos_IS5"/>
</dbReference>
<feature type="domain" description="WYL" evidence="7">
    <location>
        <begin position="124"/>
        <end position="169"/>
    </location>
</feature>
<organism evidence="9 10">
    <name type="scientific">Escherichia coli</name>
    <dbReference type="NCBI Taxonomy" id="562"/>
    <lineage>
        <taxon>Bacteria</taxon>
        <taxon>Pseudomonadati</taxon>
        <taxon>Pseudomonadota</taxon>
        <taxon>Gammaproteobacteria</taxon>
        <taxon>Enterobacterales</taxon>
        <taxon>Enterobacteriaceae</taxon>
        <taxon>Escherichia</taxon>
    </lineage>
</organism>
<evidence type="ECO:0000256" key="4">
    <source>
        <dbReference type="ARBA" id="ARBA00023172"/>
    </source>
</evidence>
<evidence type="ECO:0000259" key="7">
    <source>
        <dbReference type="Pfam" id="PF13280"/>
    </source>
</evidence>
<dbReference type="Pfam" id="PF26109">
    <property type="entry name" value="WHD_BrxR"/>
    <property type="match status" value="1"/>
</dbReference>
<dbReference type="Pfam" id="PF13280">
    <property type="entry name" value="WYL"/>
    <property type="match status" value="1"/>
</dbReference>
<dbReference type="GO" id="GO:0004803">
    <property type="term" value="F:transposase activity"/>
    <property type="evidence" value="ECO:0007669"/>
    <property type="project" value="InterPro"/>
</dbReference>
<dbReference type="InterPro" id="IPR059019">
    <property type="entry name" value="WHD_CapW"/>
</dbReference>
<accession>A0A377E256</accession>
<evidence type="ECO:0000259" key="8">
    <source>
        <dbReference type="Pfam" id="PF26109"/>
    </source>
</evidence>
<dbReference type="AlphaFoldDB" id="A0A377E256"/>
<evidence type="ECO:0000256" key="3">
    <source>
        <dbReference type="ARBA" id="ARBA00023125"/>
    </source>
</evidence>
<evidence type="ECO:0000313" key="9">
    <source>
        <dbReference type="EMBL" id="STM57343.1"/>
    </source>
</evidence>
<reference evidence="9 10" key="1">
    <citation type="submission" date="2018-06" db="EMBL/GenBank/DDBJ databases">
        <authorList>
            <consortium name="Pathogen Informatics"/>
            <person name="Doyle S."/>
        </authorList>
    </citation>
    <scope>NUCLEOTIDE SEQUENCE [LARGE SCALE GENOMIC DNA]</scope>
    <source>
        <strain evidence="9 10">NCTC10429</strain>
    </source>
</reference>
<name>A0A377E256_ECOLX</name>
<keyword evidence="4" id="KW-0233">DNA recombination</keyword>
<protein>
    <submittedName>
        <fullName evidence="9">Transposase</fullName>
    </submittedName>
</protein>
<keyword evidence="3" id="KW-0238">DNA-binding</keyword>
<dbReference type="GO" id="GO:0003677">
    <property type="term" value="F:DNA binding"/>
    <property type="evidence" value="ECO:0007669"/>
    <property type="project" value="UniProtKB-KW"/>
</dbReference>
<evidence type="ECO:0000313" key="10">
    <source>
        <dbReference type="Proteomes" id="UP000254088"/>
    </source>
</evidence>
<feature type="domain" description="Transposase IS4-like" evidence="6">
    <location>
        <begin position="231"/>
        <end position="403"/>
    </location>
</feature>
<evidence type="ECO:0000256" key="1">
    <source>
        <dbReference type="ARBA" id="ARBA00010075"/>
    </source>
</evidence>
<dbReference type="InterPro" id="IPR002559">
    <property type="entry name" value="Transposase_11"/>
</dbReference>
<evidence type="ECO:0000256" key="5">
    <source>
        <dbReference type="SAM" id="MobiDB-lite"/>
    </source>
</evidence>
<keyword evidence="2" id="KW-0815">Transposition</keyword>
<feature type="region of interest" description="Disordered" evidence="5">
    <location>
        <begin position="184"/>
        <end position="208"/>
    </location>
</feature>
<dbReference type="NCBIfam" id="NF033581">
    <property type="entry name" value="transpos_IS5_4"/>
    <property type="match status" value="1"/>
</dbReference>